<name>A0A9N7N063_STRHE</name>
<dbReference type="OrthoDB" id="1751950at2759"/>
<dbReference type="InterPro" id="IPR040256">
    <property type="entry name" value="At4g02000-like"/>
</dbReference>
<proteinExistence type="predicted"/>
<reference evidence="2" key="1">
    <citation type="submission" date="2019-12" db="EMBL/GenBank/DDBJ databases">
        <authorList>
            <person name="Scholes J."/>
        </authorList>
    </citation>
    <scope>NUCLEOTIDE SEQUENCE</scope>
</reference>
<comment type="caution">
    <text evidence="2">The sequence shown here is derived from an EMBL/GenBank/DDBJ whole genome shotgun (WGS) entry which is preliminary data.</text>
</comment>
<feature type="region of interest" description="Disordered" evidence="1">
    <location>
        <begin position="193"/>
        <end position="228"/>
    </location>
</feature>
<protein>
    <recommendedName>
        <fullName evidence="4">DUF4283 domain-containing protein</fullName>
    </recommendedName>
</protein>
<evidence type="ECO:0008006" key="4">
    <source>
        <dbReference type="Google" id="ProtNLM"/>
    </source>
</evidence>
<keyword evidence="3" id="KW-1185">Reference proteome</keyword>
<dbReference type="PANTHER" id="PTHR31286">
    <property type="entry name" value="GLYCINE-RICH CELL WALL STRUCTURAL PROTEIN 1.8-LIKE"/>
    <property type="match status" value="1"/>
</dbReference>
<evidence type="ECO:0000313" key="2">
    <source>
        <dbReference type="EMBL" id="CAA0817113.1"/>
    </source>
</evidence>
<evidence type="ECO:0000256" key="1">
    <source>
        <dbReference type="SAM" id="MobiDB-lite"/>
    </source>
</evidence>
<dbReference type="Proteomes" id="UP001153555">
    <property type="component" value="Unassembled WGS sequence"/>
</dbReference>
<evidence type="ECO:0000313" key="3">
    <source>
        <dbReference type="Proteomes" id="UP001153555"/>
    </source>
</evidence>
<sequence>MILEPGPYLGHRESRAGRPTKFPRMMCNTPLLKRLKIRLKEDCNHVWIKTRLSIFRCPGRVFKYTLNFSFIEEYPIVPVWCCLPGLLPHLFDLSTLFSIASCIGNPVEIDVATETRSPLSVARVCMEIDLRDELIKKIELDQAENTTIQKVVYERVPPFSTICHIVGHGAAECYTRGNKPRPDLPPRCRVERRGSVAAPWSSKKKGKAPTHGPDPIGQKGKGKGNVTFEDTRPNEAILDRSRPKLQAFFPTVPLVSTHGYPLSLVYALHRDGGWYTCSLRSLRSFDQLPF</sequence>
<accession>A0A9N7N063</accession>
<gene>
    <name evidence="2" type="ORF">SHERM_16790</name>
</gene>
<dbReference type="PANTHER" id="PTHR31286:SF179">
    <property type="entry name" value="RNASE H TYPE-1 DOMAIN-CONTAINING PROTEIN"/>
    <property type="match status" value="1"/>
</dbReference>
<dbReference type="EMBL" id="CACSLK010015718">
    <property type="protein sequence ID" value="CAA0817113.1"/>
    <property type="molecule type" value="Genomic_DNA"/>
</dbReference>
<dbReference type="AlphaFoldDB" id="A0A9N7N063"/>
<organism evidence="2 3">
    <name type="scientific">Striga hermonthica</name>
    <name type="common">Purple witchweed</name>
    <name type="synonym">Buchnera hermonthica</name>
    <dbReference type="NCBI Taxonomy" id="68872"/>
    <lineage>
        <taxon>Eukaryota</taxon>
        <taxon>Viridiplantae</taxon>
        <taxon>Streptophyta</taxon>
        <taxon>Embryophyta</taxon>
        <taxon>Tracheophyta</taxon>
        <taxon>Spermatophyta</taxon>
        <taxon>Magnoliopsida</taxon>
        <taxon>eudicotyledons</taxon>
        <taxon>Gunneridae</taxon>
        <taxon>Pentapetalae</taxon>
        <taxon>asterids</taxon>
        <taxon>lamiids</taxon>
        <taxon>Lamiales</taxon>
        <taxon>Orobanchaceae</taxon>
        <taxon>Buchnereae</taxon>
        <taxon>Striga</taxon>
    </lineage>
</organism>